<reference evidence="4" key="1">
    <citation type="submission" date="2025-08" db="UniProtKB">
        <authorList>
            <consortium name="RefSeq"/>
        </authorList>
    </citation>
    <scope>IDENTIFICATION</scope>
</reference>
<dbReference type="PANTHER" id="PTHR48008">
    <property type="entry name" value="LEUCINE-RICH REPEAT RECEPTOR-LIKE PROTEIN KINASE IMK3-RELATED"/>
    <property type="match status" value="1"/>
</dbReference>
<dbReference type="Pfam" id="PF07714">
    <property type="entry name" value="PK_Tyr_Ser-Thr"/>
    <property type="match status" value="1"/>
</dbReference>
<feature type="transmembrane region" description="Helical" evidence="1">
    <location>
        <begin position="6"/>
        <end position="27"/>
    </location>
</feature>
<keyword evidence="1" id="KW-0812">Transmembrane</keyword>
<evidence type="ECO:0000313" key="3">
    <source>
        <dbReference type="Proteomes" id="UP001515500"/>
    </source>
</evidence>
<evidence type="ECO:0000313" key="4">
    <source>
        <dbReference type="RefSeq" id="XP_039127922.1"/>
    </source>
</evidence>
<feature type="domain" description="Protein kinase" evidence="2">
    <location>
        <begin position="73"/>
        <end position="328"/>
    </location>
</feature>
<keyword evidence="3" id="KW-1185">Reference proteome</keyword>
<keyword evidence="1" id="KW-0472">Membrane</keyword>
<organism evidence="3 4">
    <name type="scientific">Dioscorea cayennensis subsp. rotundata</name>
    <name type="common">White Guinea yam</name>
    <name type="synonym">Dioscorea rotundata</name>
    <dbReference type="NCBI Taxonomy" id="55577"/>
    <lineage>
        <taxon>Eukaryota</taxon>
        <taxon>Viridiplantae</taxon>
        <taxon>Streptophyta</taxon>
        <taxon>Embryophyta</taxon>
        <taxon>Tracheophyta</taxon>
        <taxon>Spermatophyta</taxon>
        <taxon>Magnoliopsida</taxon>
        <taxon>Liliopsida</taxon>
        <taxon>Dioscoreales</taxon>
        <taxon>Dioscoreaceae</taxon>
        <taxon>Dioscorea</taxon>
    </lineage>
</organism>
<protein>
    <submittedName>
        <fullName evidence="4">Kinase-like protein TMKL1</fullName>
    </submittedName>
</protein>
<dbReference type="GO" id="GO:0005524">
    <property type="term" value="F:ATP binding"/>
    <property type="evidence" value="ECO:0007669"/>
    <property type="project" value="InterPro"/>
</dbReference>
<dbReference type="InterPro" id="IPR001245">
    <property type="entry name" value="Ser-Thr/Tyr_kinase_cat_dom"/>
</dbReference>
<dbReference type="GeneID" id="120264002"/>
<dbReference type="InterPro" id="IPR000719">
    <property type="entry name" value="Prot_kinase_dom"/>
</dbReference>
<name>A0AB40BKI3_DIOCR</name>
<dbReference type="PANTHER" id="PTHR48008:SF13">
    <property type="entry name" value="PROTEIN KINASE SUPERFAMILY PROTEIN"/>
    <property type="match status" value="1"/>
</dbReference>
<dbReference type="GO" id="GO:0004672">
    <property type="term" value="F:protein kinase activity"/>
    <property type="evidence" value="ECO:0007669"/>
    <property type="project" value="InterPro"/>
</dbReference>
<dbReference type="AlphaFoldDB" id="A0AB40BKI3"/>
<gene>
    <name evidence="4" type="primary">LOC120264002</name>
</gene>
<dbReference type="InterPro" id="IPR011009">
    <property type="entry name" value="Kinase-like_dom_sf"/>
</dbReference>
<dbReference type="RefSeq" id="XP_039127922.1">
    <property type="nucleotide sequence ID" value="XM_039271988.1"/>
</dbReference>
<evidence type="ECO:0000256" key="1">
    <source>
        <dbReference type="SAM" id="Phobius"/>
    </source>
</evidence>
<evidence type="ECO:0000259" key="2">
    <source>
        <dbReference type="PROSITE" id="PS50011"/>
    </source>
</evidence>
<dbReference type="Proteomes" id="UP001515500">
    <property type="component" value="Chromosome 6"/>
</dbReference>
<keyword evidence="1" id="KW-1133">Transmembrane helix</keyword>
<proteinExistence type="predicted"/>
<sequence length="357" mass="40079">MASTGIILSTTIPLTLILILFTLYIYFRKRYNSMRRRDSLEAGGYGYDDGDPEPEELLRFAGGEHLTAHDILDAPGEVVGKSGYGTLYKATVQRGGVQLLLLRFVRPVCAGRTKEILPAVSVLGGVRHPNLVPLRAVYVGPRGEKLFVHPFYLAGNLSHFLHDSNAEAHRWEIIYKISLGIAKGLDHLHTGLQKPLIHGNLKSNNILLEDDYRPRISDYGLHLLLNPTFSQEMLEAAAAQGYKAPELIKMKEATKESDIYSMGVIFLEMLTRKEPVNNNFLHSKDQHLPTSLRNLVLEHNISNIFSSELVKQSKHRSGVSEECLLKYFQVAMACCSPSPALRPDIKQVVRKLEEIER</sequence>
<dbReference type="PROSITE" id="PS50011">
    <property type="entry name" value="PROTEIN_KINASE_DOM"/>
    <property type="match status" value="1"/>
</dbReference>
<dbReference type="Gene3D" id="1.10.510.10">
    <property type="entry name" value="Transferase(Phosphotransferase) domain 1"/>
    <property type="match status" value="1"/>
</dbReference>
<accession>A0AB40BKI3</accession>
<dbReference type="SUPFAM" id="SSF56112">
    <property type="entry name" value="Protein kinase-like (PK-like)"/>
    <property type="match status" value="1"/>
</dbReference>
<dbReference type="InterPro" id="IPR052451">
    <property type="entry name" value="Ser/Thr_kinase-like"/>
</dbReference>